<accession>A0A127AX56</accession>
<dbReference type="GeneID" id="29125223"/>
<keyword evidence="2" id="KW-1185">Reference proteome</keyword>
<dbReference type="EMBL" id="KT624200">
    <property type="protein sequence ID" value="AMM44854.1"/>
    <property type="molecule type" value="Genomic_DNA"/>
</dbReference>
<dbReference type="Proteomes" id="UP000203261">
    <property type="component" value="Segment"/>
</dbReference>
<proteinExistence type="predicted"/>
<evidence type="ECO:0000313" key="1">
    <source>
        <dbReference type="EMBL" id="AMM44854.1"/>
    </source>
</evidence>
<sequence>MANEIRNEEYYFELAKRAVPDVLSRDPKYQIILKLLAYALYRDRELISALDYAYNADLADSELLTKIADTLAIDYPLAFDEGRLRLLLKYYNKIRRNRGSLDSIKQLIRILETTEEDIALNRVAEYLDLTVEEIREGSIIIEYDGITDFEFVHSMLRTVRPAGYEVHLANKDGPVKYKYDSGVAEDTVNVKSWRAYTDSGTLSSEKVNIVKGLRKDSARVYERLTLKVDKVGKSGKDSVASSDSMTLEKS</sequence>
<organism evidence="1 2">
    <name type="scientific">Bacillus phage SP-15</name>
    <dbReference type="NCBI Taxonomy" id="1792032"/>
    <lineage>
        <taxon>Viruses</taxon>
        <taxon>Duplodnaviria</taxon>
        <taxon>Heunggongvirae</taxon>
        <taxon>Uroviricota</taxon>
        <taxon>Caudoviricetes</taxon>
        <taxon>Thornevirus</taxon>
        <taxon>Thornevirus SP15</taxon>
    </lineage>
</organism>
<name>A0A127AX56_9CAUD</name>
<reference evidence="1 2" key="1">
    <citation type="submission" date="2015-08" db="EMBL/GenBank/DDBJ databases">
        <authorList>
            <person name="Babu N.S."/>
            <person name="Beckwith C.J."/>
            <person name="Beseler K.G."/>
            <person name="Brison A."/>
            <person name="Carone J.V."/>
            <person name="Caskin T.P."/>
            <person name="Diamond M."/>
            <person name="Durham M.E."/>
            <person name="Foxe J.M."/>
            <person name="Go M."/>
            <person name="Henderson B.A."/>
            <person name="Jones I.B."/>
            <person name="McGettigan J.A."/>
            <person name="Micheletti S.J."/>
            <person name="Nasrallah M.E."/>
            <person name="Ortiz D."/>
            <person name="Piller C.R."/>
            <person name="Privatt S.R."/>
            <person name="Schneider S.L."/>
            <person name="Sharp S."/>
            <person name="Smith T.C."/>
            <person name="Stanton J.D."/>
            <person name="Ullery H.E."/>
            <person name="Wilson R.J."/>
            <person name="Serrano M.G."/>
            <person name="Buck G."/>
            <person name="Lee V."/>
            <person name="Wang Y."/>
            <person name="Carvalho R."/>
            <person name="Voegtly L."/>
            <person name="Shi R."/>
            <person name="Duckworth R."/>
            <person name="Johnson A."/>
            <person name="Loviza R."/>
            <person name="Walstead R."/>
            <person name="Shah Z."/>
            <person name="Kiflezghi M."/>
            <person name="Wade K."/>
            <person name="Ball S.L."/>
            <person name="Bradley K.W."/>
            <person name="Asai D.J."/>
            <person name="Bowman C.A."/>
            <person name="Russell D.A."/>
            <person name="Pope W.H."/>
            <person name="Jacobs-Sera D."/>
            <person name="Hendrix R.W."/>
            <person name="Hatfull G.F."/>
        </authorList>
    </citation>
    <scope>NUCLEOTIDE SEQUENCE [LARGE SCALE GENOMIC DNA]</scope>
</reference>
<dbReference type="KEGG" id="vg:29125223"/>
<evidence type="ECO:0000313" key="2">
    <source>
        <dbReference type="Proteomes" id="UP000203261"/>
    </source>
</evidence>
<dbReference type="RefSeq" id="YP_009302443.1">
    <property type="nucleotide sequence ID" value="NC_031245.1"/>
</dbReference>
<protein>
    <submittedName>
        <fullName evidence="1">Uncharacterized protein</fullName>
    </submittedName>
</protein>
<gene>
    <name evidence="1" type="ORF">SP15_055</name>
</gene>